<reference evidence="3" key="1">
    <citation type="submission" date="2017-09" db="EMBL/GenBank/DDBJ databases">
        <title>Depth-based differentiation of microbial function through sediment-hosted aquifers and enrichment of novel symbionts in the deep terrestrial subsurface.</title>
        <authorList>
            <person name="Probst A.J."/>
            <person name="Ladd B."/>
            <person name="Jarett J.K."/>
            <person name="Geller-Mcgrath D.E."/>
            <person name="Sieber C.M.K."/>
            <person name="Emerson J.B."/>
            <person name="Anantharaman K."/>
            <person name="Thomas B.C."/>
            <person name="Malmstrom R."/>
            <person name="Stieglmeier M."/>
            <person name="Klingl A."/>
            <person name="Woyke T."/>
            <person name="Ryan C.M."/>
            <person name="Banfield J.F."/>
        </authorList>
    </citation>
    <scope>NUCLEOTIDE SEQUENCE [LARGE SCALE GENOMIC DNA]</scope>
</reference>
<dbReference type="InterPro" id="IPR019606">
    <property type="entry name" value="GerMN"/>
</dbReference>
<evidence type="ECO:0000259" key="1">
    <source>
        <dbReference type="Pfam" id="PF10646"/>
    </source>
</evidence>
<proteinExistence type="predicted"/>
<dbReference type="AlphaFoldDB" id="A0A2M6WJR6"/>
<name>A0A2M6WJR6_9BACT</name>
<evidence type="ECO:0000313" key="2">
    <source>
        <dbReference type="EMBL" id="PIT93048.1"/>
    </source>
</evidence>
<dbReference type="EMBL" id="PFAY01000016">
    <property type="protein sequence ID" value="PIT93048.1"/>
    <property type="molecule type" value="Genomic_DNA"/>
</dbReference>
<feature type="domain" description="GerMN" evidence="1">
    <location>
        <begin position="51"/>
        <end position="150"/>
    </location>
</feature>
<evidence type="ECO:0000313" key="3">
    <source>
        <dbReference type="Proteomes" id="UP000229112"/>
    </source>
</evidence>
<accession>A0A2M6WJR6</accession>
<gene>
    <name evidence="2" type="ORF">COU06_02060</name>
</gene>
<sequence>MKKILLLILVILALSWLVFNANEPKTNTVLLYYYNSELDQDITGNILCSKKGLVPITRETAVTKTPIQDTINLLISGQLTSAEKVQGITTEYPLPGFSLKGANLVNDKLTLEFTDLENQTNGGSCRVSILWLQIEETAKQFKEVNEVSFLPEELFQP</sequence>
<organism evidence="2 3">
    <name type="scientific">Candidatus Harrisonbacteria bacterium CG10_big_fil_rev_8_21_14_0_10_38_8</name>
    <dbReference type="NCBI Taxonomy" id="1974582"/>
    <lineage>
        <taxon>Bacteria</taxon>
        <taxon>Candidatus Harrisoniibacteriota</taxon>
    </lineage>
</organism>
<dbReference type="Pfam" id="PF10646">
    <property type="entry name" value="Germane"/>
    <property type="match status" value="1"/>
</dbReference>
<dbReference type="Proteomes" id="UP000229112">
    <property type="component" value="Unassembled WGS sequence"/>
</dbReference>
<comment type="caution">
    <text evidence="2">The sequence shown here is derived from an EMBL/GenBank/DDBJ whole genome shotgun (WGS) entry which is preliminary data.</text>
</comment>
<protein>
    <recommendedName>
        <fullName evidence="1">GerMN domain-containing protein</fullName>
    </recommendedName>
</protein>